<evidence type="ECO:0000256" key="5">
    <source>
        <dbReference type="ARBA" id="ARBA00023002"/>
    </source>
</evidence>
<evidence type="ECO:0000259" key="9">
    <source>
        <dbReference type="PROSITE" id="PS51669"/>
    </source>
</evidence>
<evidence type="ECO:0000256" key="2">
    <source>
        <dbReference type="ARBA" id="ARBA00022505"/>
    </source>
</evidence>
<sequence length="993" mass="111639">MKRRKFLLTSGLSLSLAAALGYKNTIKKIFTNDEFSDNISTNSLECEVFIENNTVKFNDKFSIATSLCNGCTTFCSVRALIDNNKVIKTFGNPYSLLSSDPWLDMQVSLKDSFLKLNDINSLNSRSTCCARGSSIHHKMYDEFRVTKALKRVGKRGENKWKSISIEELINEIVNGGNLFNEGYVDGLKSICNTKKLIDENNPDYGPVANQLCILGTADEGRQNFLTHRFAQSFGTINYLGHTAICGLSMRAGEAAYLDDFTSYAHLKPDYEHCKFLLNIATAPAQAGNPFKRQAHLLAQARTYNNLKYVCVTPNLTNADSFAVNENSRWIAIKPGEDLAFVMAMLRVIIENKFYNEKYLQIPSLKSQIALNDVSFTNASYLVCKDKNKEFLKDEGSILVIDSVDNKVKKADFVLQAILDFNGEVEYKNKKYQVQTSFNILKENSFLKSVKEYAKICDIKEEIIFELAKEFCSYGRCVATDCHGGTMHTTGFYTAYAIMMLGAMVGNLNHKGGMSVGGGKYASFNGKCFNLLSYKGKVKPFGTRIDRARKAYETSTEFKNKIKNNQNPYPAKDKWFAFTNALENEVLSSSANAYPYKLKALITWGANIVYGQNNNKDVIALLKDPSKAAPLFIAIDPFINETSIYADYIVPDSVLFETWGVLSPWAAYNTKTTHLRYPIVKSPNDTFKNQESICMDSFIIELAKALKLPSFGKNAIMDNEGNFYDLDRPQDFYLRAFLNVAMDEDELSDISDEELKISSLLEYKDSLKKICKDKWRKVAFLMSRGGRFAKKNTAYKNNALSNSYTKAIAIYNEKLGTSINSLTGKRYNGSVKYYPQSYADGSMIKMNKEFNLLAFSYKSNIFSSASATLDILKEIKYATYADINTKTAKKYNIKNADKIKISTKDSSIIAYARLKEGIYPNAIGIEYASARRAEGARDLIIDNVLIKAKKIRQTGVYYNRLGLDDISRLKYKGISDFVVGSNARTALAVKIEKI</sequence>
<dbReference type="InterPro" id="IPR006656">
    <property type="entry name" value="Mopterin_OxRdtase"/>
</dbReference>
<dbReference type="RefSeq" id="WP_224325398.1">
    <property type="nucleotide sequence ID" value="NZ_JACGBB010000011.1"/>
</dbReference>
<dbReference type="Gene3D" id="3.40.228.10">
    <property type="entry name" value="Dimethylsulfoxide Reductase, domain 2"/>
    <property type="match status" value="1"/>
</dbReference>
<dbReference type="InterPro" id="IPR009010">
    <property type="entry name" value="Asp_de-COase-like_dom_sf"/>
</dbReference>
<organism evidence="10 11">
    <name type="scientific">Campylobacter canadensis</name>
    <dbReference type="NCBI Taxonomy" id="449520"/>
    <lineage>
        <taxon>Bacteria</taxon>
        <taxon>Pseudomonadati</taxon>
        <taxon>Campylobacterota</taxon>
        <taxon>Epsilonproteobacteria</taxon>
        <taxon>Campylobacterales</taxon>
        <taxon>Campylobacteraceae</taxon>
        <taxon>Campylobacter</taxon>
    </lineage>
</organism>
<dbReference type="Gene3D" id="2.40.40.20">
    <property type="match status" value="1"/>
</dbReference>
<dbReference type="Gene3D" id="3.30.200.210">
    <property type="match status" value="1"/>
</dbReference>
<name>A0ABS7WUM5_9BACT</name>
<dbReference type="Gene3D" id="3.40.50.740">
    <property type="match status" value="1"/>
</dbReference>
<dbReference type="PANTHER" id="PTHR43742">
    <property type="entry name" value="TRIMETHYLAMINE-N-OXIDE REDUCTASE"/>
    <property type="match status" value="1"/>
</dbReference>
<proteinExistence type="predicted"/>
<evidence type="ECO:0000256" key="1">
    <source>
        <dbReference type="ARBA" id="ARBA00022485"/>
    </source>
</evidence>
<dbReference type="PROSITE" id="PS51669">
    <property type="entry name" value="4FE4S_MOW_BIS_MGD"/>
    <property type="match status" value="1"/>
</dbReference>
<keyword evidence="6" id="KW-0408">Iron</keyword>
<dbReference type="SMART" id="SM00926">
    <property type="entry name" value="Molybdop_Fe4S4"/>
    <property type="match status" value="1"/>
</dbReference>
<evidence type="ECO:0000256" key="8">
    <source>
        <dbReference type="SAM" id="SignalP"/>
    </source>
</evidence>
<feature type="signal peptide" evidence="8">
    <location>
        <begin position="1"/>
        <end position="18"/>
    </location>
</feature>
<dbReference type="InterPro" id="IPR006963">
    <property type="entry name" value="Mopterin_OxRdtase_4Fe-4S_dom"/>
</dbReference>
<protein>
    <submittedName>
        <fullName evidence="10">Tetrathionate reductase subunit TtrA</fullName>
    </submittedName>
</protein>
<keyword evidence="7" id="KW-0411">Iron-sulfur</keyword>
<dbReference type="Proteomes" id="UP000786183">
    <property type="component" value="Unassembled WGS sequence"/>
</dbReference>
<dbReference type="PANTHER" id="PTHR43742:SF9">
    <property type="entry name" value="TETRATHIONATE REDUCTASE SUBUNIT A"/>
    <property type="match status" value="1"/>
</dbReference>
<dbReference type="SUPFAM" id="SSF50692">
    <property type="entry name" value="ADC-like"/>
    <property type="match status" value="1"/>
</dbReference>
<evidence type="ECO:0000256" key="7">
    <source>
        <dbReference type="ARBA" id="ARBA00023014"/>
    </source>
</evidence>
<evidence type="ECO:0000313" key="10">
    <source>
        <dbReference type="EMBL" id="MBZ7987624.1"/>
    </source>
</evidence>
<comment type="caution">
    <text evidence="10">The sequence shown here is derived from an EMBL/GenBank/DDBJ whole genome shotgun (WGS) entry which is preliminary data.</text>
</comment>
<gene>
    <name evidence="10" type="primary">ttrA</name>
    <name evidence="10" type="ORF">AVCANL283_05865</name>
</gene>
<evidence type="ECO:0000313" key="11">
    <source>
        <dbReference type="Proteomes" id="UP000786183"/>
    </source>
</evidence>
<keyword evidence="4 8" id="KW-0732">Signal</keyword>
<evidence type="ECO:0000256" key="6">
    <source>
        <dbReference type="ARBA" id="ARBA00023004"/>
    </source>
</evidence>
<evidence type="ECO:0000256" key="4">
    <source>
        <dbReference type="ARBA" id="ARBA00022729"/>
    </source>
</evidence>
<evidence type="ECO:0000256" key="3">
    <source>
        <dbReference type="ARBA" id="ARBA00022723"/>
    </source>
</evidence>
<feature type="chain" id="PRO_5045290878" evidence="8">
    <location>
        <begin position="19"/>
        <end position="993"/>
    </location>
</feature>
<feature type="domain" description="4Fe-4S Mo/W bis-MGD-type" evidence="9">
    <location>
        <begin position="61"/>
        <end position="143"/>
    </location>
</feature>
<keyword evidence="3" id="KW-0479">Metal-binding</keyword>
<keyword evidence="2" id="KW-0500">Molybdenum</keyword>
<dbReference type="EMBL" id="JACGBB010000011">
    <property type="protein sequence ID" value="MBZ7987624.1"/>
    <property type="molecule type" value="Genomic_DNA"/>
</dbReference>
<accession>A0ABS7WUM5</accession>
<dbReference type="Pfam" id="PF00384">
    <property type="entry name" value="Molybdopterin"/>
    <property type="match status" value="1"/>
</dbReference>
<keyword evidence="11" id="KW-1185">Reference proteome</keyword>
<dbReference type="SUPFAM" id="SSF53706">
    <property type="entry name" value="Formate dehydrogenase/DMSO reductase, domains 1-3"/>
    <property type="match status" value="1"/>
</dbReference>
<reference evidence="10 11" key="1">
    <citation type="submission" date="2020-07" db="EMBL/GenBank/DDBJ databases">
        <title>Transfer of Campylobacter canadensis to the novel genus Avispirillum gen. nov., that also includes two novel species recovered from migratory waterfowl: Avispirillum anseris sp. nov. and Avispirillum brantae sp. nov.</title>
        <authorList>
            <person name="Miller W.G."/>
            <person name="Chapman M.H."/>
            <person name="Yee E."/>
            <person name="Inglis G.D."/>
        </authorList>
    </citation>
    <scope>NUCLEOTIDE SEQUENCE [LARGE SCALE GENOMIC DNA]</scope>
    <source>
        <strain evidence="10 11">L283</strain>
    </source>
</reference>
<keyword evidence="1" id="KW-0004">4Fe-4S</keyword>
<keyword evidence="5" id="KW-0560">Oxidoreductase</keyword>
<dbReference type="InterPro" id="IPR050612">
    <property type="entry name" value="Prok_Mopterin_Oxidored"/>
</dbReference>